<feature type="coiled-coil region" evidence="6">
    <location>
        <begin position="470"/>
        <end position="497"/>
    </location>
</feature>
<keyword evidence="10" id="KW-1185">Reference proteome</keyword>
<dbReference type="InterPro" id="IPR020846">
    <property type="entry name" value="MFS_dom"/>
</dbReference>
<evidence type="ECO:0000313" key="9">
    <source>
        <dbReference type="EMBL" id="GAB1227192.1"/>
    </source>
</evidence>
<feature type="transmembrane region" description="Helical" evidence="7">
    <location>
        <begin position="72"/>
        <end position="91"/>
    </location>
</feature>
<feature type="transmembrane region" description="Helical" evidence="7">
    <location>
        <begin position="103"/>
        <end position="123"/>
    </location>
</feature>
<dbReference type="PANTHER" id="PTHR23504:SF15">
    <property type="entry name" value="MAJOR FACILITATOR SUPERFAMILY (MFS) PROFILE DOMAIN-CONTAINING PROTEIN"/>
    <property type="match status" value="1"/>
</dbReference>
<comment type="subcellular location">
    <subcellularLocation>
        <location evidence="1">Membrane</location>
        <topology evidence="1">Multi-pass membrane protein</topology>
    </subcellularLocation>
</comment>
<dbReference type="Gene3D" id="1.20.1250.20">
    <property type="entry name" value="MFS general substrate transporter like domains"/>
    <property type="match status" value="1"/>
</dbReference>
<evidence type="ECO:0000256" key="4">
    <source>
        <dbReference type="ARBA" id="ARBA00022989"/>
    </source>
</evidence>
<comment type="caution">
    <text evidence="9">The sequence shown here is derived from an EMBL/GenBank/DDBJ whole genome shotgun (WGS) entry which is preliminary data.</text>
</comment>
<gene>
    <name evidence="9" type="ORF">ENUP19_0326G0009</name>
</gene>
<dbReference type="PROSITE" id="PS50850">
    <property type="entry name" value="MFS"/>
    <property type="match status" value="1"/>
</dbReference>
<dbReference type="Proteomes" id="UP001628156">
    <property type="component" value="Unassembled WGS sequence"/>
</dbReference>
<evidence type="ECO:0000256" key="6">
    <source>
        <dbReference type="SAM" id="Coils"/>
    </source>
</evidence>
<feature type="transmembrane region" description="Helical" evidence="7">
    <location>
        <begin position="206"/>
        <end position="224"/>
    </location>
</feature>
<dbReference type="InterPro" id="IPR001958">
    <property type="entry name" value="Tet-R_TetA/multi-R_MdtG-like"/>
</dbReference>
<feature type="domain" description="Major facilitator superfamily (MFS) profile" evidence="8">
    <location>
        <begin position="28"/>
        <end position="468"/>
    </location>
</feature>
<keyword evidence="2" id="KW-0813">Transport</keyword>
<dbReference type="PRINTS" id="PR01035">
    <property type="entry name" value="TCRTETA"/>
</dbReference>
<feature type="transmembrane region" description="Helical" evidence="7">
    <location>
        <begin position="264"/>
        <end position="287"/>
    </location>
</feature>
<dbReference type="InterPro" id="IPR011701">
    <property type="entry name" value="MFS"/>
</dbReference>
<dbReference type="InterPro" id="IPR005829">
    <property type="entry name" value="Sugar_transporter_CS"/>
</dbReference>
<keyword evidence="6" id="KW-0175">Coiled coil</keyword>
<feature type="transmembrane region" description="Helical" evidence="7">
    <location>
        <begin position="444"/>
        <end position="462"/>
    </location>
</feature>
<dbReference type="EMBL" id="BAAFRS010000326">
    <property type="protein sequence ID" value="GAB1227192.1"/>
    <property type="molecule type" value="Genomic_DNA"/>
</dbReference>
<accession>A0ABQ0DWM9</accession>
<keyword evidence="4 7" id="KW-1133">Transmembrane helix</keyword>
<feature type="transmembrane region" description="Helical" evidence="7">
    <location>
        <begin position="29"/>
        <end position="52"/>
    </location>
</feature>
<evidence type="ECO:0000256" key="5">
    <source>
        <dbReference type="ARBA" id="ARBA00023136"/>
    </source>
</evidence>
<protein>
    <recommendedName>
        <fullName evidence="8">Major facilitator superfamily (MFS) profile domain-containing protein</fullName>
    </recommendedName>
</protein>
<organism evidence="9 10">
    <name type="scientific">Entamoeba nuttalli</name>
    <dbReference type="NCBI Taxonomy" id="412467"/>
    <lineage>
        <taxon>Eukaryota</taxon>
        <taxon>Amoebozoa</taxon>
        <taxon>Evosea</taxon>
        <taxon>Archamoebae</taxon>
        <taxon>Mastigamoebida</taxon>
        <taxon>Entamoebidae</taxon>
        <taxon>Entamoeba</taxon>
    </lineage>
</organism>
<evidence type="ECO:0000256" key="2">
    <source>
        <dbReference type="ARBA" id="ARBA00022448"/>
    </source>
</evidence>
<evidence type="ECO:0000256" key="7">
    <source>
        <dbReference type="SAM" id="Phobius"/>
    </source>
</evidence>
<dbReference type="PANTHER" id="PTHR23504">
    <property type="entry name" value="MAJOR FACILITATOR SUPERFAMILY DOMAIN-CONTAINING PROTEIN 10"/>
    <property type="match status" value="1"/>
</dbReference>
<keyword evidence="5 7" id="KW-0472">Membrane</keyword>
<evidence type="ECO:0000256" key="3">
    <source>
        <dbReference type="ARBA" id="ARBA00022692"/>
    </source>
</evidence>
<feature type="transmembrane region" description="Helical" evidence="7">
    <location>
        <begin position="333"/>
        <end position="353"/>
    </location>
</feature>
<dbReference type="Pfam" id="PF07690">
    <property type="entry name" value="MFS_1"/>
    <property type="match status" value="1"/>
</dbReference>
<dbReference type="InterPro" id="IPR036259">
    <property type="entry name" value="MFS_trans_sf"/>
</dbReference>
<feature type="transmembrane region" description="Helical" evidence="7">
    <location>
        <begin position="307"/>
        <end position="326"/>
    </location>
</feature>
<dbReference type="SUPFAM" id="SSF103473">
    <property type="entry name" value="MFS general substrate transporter"/>
    <property type="match status" value="1"/>
</dbReference>
<sequence>MLRVIEVLCQGIKDYFINFFPKGVPKKKLFPLLLMLLIEGISQNILNAYVGYLIVDMGTVSSLNEVGNYSGWLISSFSIAQFTSSFIIGALSDNLGRRPMLMVGTFGIAISNILFGFSFNYYFVVAMRFLNGMLNGTVGIVKAYMGEITDDSNRVQAFSFNGLTWSIGSVIGGFLGGVLYDPVNKYPAIFGKITIFKRFPALLPQLSVASFGFIALILAYFYLLENKVIKSEQKQEHQNKCLSILNSLKNTFKRMFKFFNKKNFWSIYCSILYSIHGFGNTTFMTIYPLLMIASVGNGGFGLKTNEVGYFAAVASLGSLTTLLFFYKPLVRLFGLRLTYVMTIICTSMFYGIFPSLEGFNGSSLTTKWVVYSAFSFCWNLVSQNGFSSISTLLVNAADVEYMGSANGIAQTFVSATRVLGPIIISPLLSWGLSNEFSYPLNQYLPFYILMIVGVINSIMMLFTPPSIDFAKIQNESNNQQENTYTELDEEKSESENRQSLDIITPITQINIIHSQNESITPQLEPHNDAVI</sequence>
<feature type="transmembrane region" description="Helical" evidence="7">
    <location>
        <begin position="408"/>
        <end position="432"/>
    </location>
</feature>
<dbReference type="PROSITE" id="PS00216">
    <property type="entry name" value="SUGAR_TRANSPORT_1"/>
    <property type="match status" value="1"/>
</dbReference>
<reference evidence="9 10" key="1">
    <citation type="journal article" date="2019" name="PLoS Negl. Trop. Dis.">
        <title>Whole genome sequencing of Entamoeba nuttalli reveals mammalian host-related molecular signatures and a novel octapeptide-repeat surface protein.</title>
        <authorList>
            <person name="Tanaka M."/>
            <person name="Makiuchi T."/>
            <person name="Komiyama T."/>
            <person name="Shiina T."/>
            <person name="Osaki K."/>
            <person name="Tachibana H."/>
        </authorList>
    </citation>
    <scope>NUCLEOTIDE SEQUENCE [LARGE SCALE GENOMIC DNA]</scope>
    <source>
        <strain evidence="9 10">P19-061405</strain>
    </source>
</reference>
<evidence type="ECO:0000313" key="10">
    <source>
        <dbReference type="Proteomes" id="UP001628156"/>
    </source>
</evidence>
<feature type="transmembrane region" description="Helical" evidence="7">
    <location>
        <begin position="157"/>
        <end position="180"/>
    </location>
</feature>
<name>A0ABQ0DWM9_9EUKA</name>
<proteinExistence type="predicted"/>
<evidence type="ECO:0000259" key="8">
    <source>
        <dbReference type="PROSITE" id="PS50850"/>
    </source>
</evidence>
<evidence type="ECO:0000256" key="1">
    <source>
        <dbReference type="ARBA" id="ARBA00004141"/>
    </source>
</evidence>
<keyword evidence="3 7" id="KW-0812">Transmembrane</keyword>
<dbReference type="CDD" id="cd17330">
    <property type="entry name" value="MFS_SLC46_TetA_like"/>
    <property type="match status" value="1"/>
</dbReference>